<dbReference type="EMBL" id="HACG01004777">
    <property type="protein sequence ID" value="CEK51642.1"/>
    <property type="molecule type" value="Transcribed_RNA"/>
</dbReference>
<gene>
    <name evidence="1" type="primary">ORF13968</name>
</gene>
<reference evidence="1" key="1">
    <citation type="submission" date="2014-12" db="EMBL/GenBank/DDBJ databases">
        <title>Insight into the proteome of Arion vulgaris.</title>
        <authorList>
            <person name="Aradska J."/>
            <person name="Bulat T."/>
            <person name="Smidak R."/>
            <person name="Sarate P."/>
            <person name="Gangsoo J."/>
            <person name="Sialana F."/>
            <person name="Bilban M."/>
            <person name="Lubec G."/>
        </authorList>
    </citation>
    <scope>NUCLEOTIDE SEQUENCE</scope>
    <source>
        <tissue evidence="1">Skin</tissue>
    </source>
</reference>
<name>A0A0B6Y5Q0_9EUPU</name>
<accession>A0A0B6Y5Q0</accession>
<protein>
    <submittedName>
        <fullName evidence="1">Uncharacterized protein</fullName>
    </submittedName>
</protein>
<organism evidence="1">
    <name type="scientific">Arion vulgaris</name>
    <dbReference type="NCBI Taxonomy" id="1028688"/>
    <lineage>
        <taxon>Eukaryota</taxon>
        <taxon>Metazoa</taxon>
        <taxon>Spiralia</taxon>
        <taxon>Lophotrochozoa</taxon>
        <taxon>Mollusca</taxon>
        <taxon>Gastropoda</taxon>
        <taxon>Heterobranchia</taxon>
        <taxon>Euthyneura</taxon>
        <taxon>Panpulmonata</taxon>
        <taxon>Eupulmonata</taxon>
        <taxon>Stylommatophora</taxon>
        <taxon>Helicina</taxon>
        <taxon>Arionoidea</taxon>
        <taxon>Arionidae</taxon>
        <taxon>Arion</taxon>
    </lineage>
</organism>
<evidence type="ECO:0000313" key="1">
    <source>
        <dbReference type="EMBL" id="CEK51642.1"/>
    </source>
</evidence>
<dbReference type="AlphaFoldDB" id="A0A0B6Y5Q0"/>
<feature type="non-terminal residue" evidence="1">
    <location>
        <position position="51"/>
    </location>
</feature>
<proteinExistence type="predicted"/>
<sequence>MGPLLYYGSLPHPFNTGIQSSSLPVLNFDTLTVLMNFSFSCARLPPLQPSC</sequence>